<protein>
    <recommendedName>
        <fullName evidence="4">Peptidase C14 caspase domain-containing protein</fullName>
    </recommendedName>
</protein>
<dbReference type="InParanoid" id="S8FWF5"/>
<dbReference type="AlphaFoldDB" id="S8FWF5"/>
<evidence type="ECO:0000313" key="6">
    <source>
        <dbReference type="Proteomes" id="UP000015241"/>
    </source>
</evidence>
<evidence type="ECO:0000259" key="4">
    <source>
        <dbReference type="Pfam" id="PF00656"/>
    </source>
</evidence>
<dbReference type="GO" id="GO:0006508">
    <property type="term" value="P:proteolysis"/>
    <property type="evidence" value="ECO:0007669"/>
    <property type="project" value="InterPro"/>
</dbReference>
<dbReference type="Pfam" id="PF00656">
    <property type="entry name" value="Peptidase_C14"/>
    <property type="match status" value="1"/>
</dbReference>
<keyword evidence="3" id="KW-0378">Hydrolase</keyword>
<reference evidence="5 6" key="1">
    <citation type="journal article" date="2012" name="Science">
        <title>The Paleozoic origin of enzymatic lignin decomposition reconstructed from 31 fungal genomes.</title>
        <authorList>
            <person name="Floudas D."/>
            <person name="Binder M."/>
            <person name="Riley R."/>
            <person name="Barry K."/>
            <person name="Blanchette R.A."/>
            <person name="Henrissat B."/>
            <person name="Martinez A.T."/>
            <person name="Otillar R."/>
            <person name="Spatafora J.W."/>
            <person name="Yadav J.S."/>
            <person name="Aerts A."/>
            <person name="Benoit I."/>
            <person name="Boyd A."/>
            <person name="Carlson A."/>
            <person name="Copeland A."/>
            <person name="Coutinho P.M."/>
            <person name="de Vries R.P."/>
            <person name="Ferreira P."/>
            <person name="Findley K."/>
            <person name="Foster B."/>
            <person name="Gaskell J."/>
            <person name="Glotzer D."/>
            <person name="Gorecki P."/>
            <person name="Heitman J."/>
            <person name="Hesse C."/>
            <person name="Hori C."/>
            <person name="Igarashi K."/>
            <person name="Jurgens J.A."/>
            <person name="Kallen N."/>
            <person name="Kersten P."/>
            <person name="Kohler A."/>
            <person name="Kuees U."/>
            <person name="Kumar T.K.A."/>
            <person name="Kuo A."/>
            <person name="LaButti K."/>
            <person name="Larrondo L.F."/>
            <person name="Lindquist E."/>
            <person name="Ling A."/>
            <person name="Lombard V."/>
            <person name="Lucas S."/>
            <person name="Lundell T."/>
            <person name="Martin R."/>
            <person name="McLaughlin D.J."/>
            <person name="Morgenstern I."/>
            <person name="Morin E."/>
            <person name="Murat C."/>
            <person name="Nagy L.G."/>
            <person name="Nolan M."/>
            <person name="Ohm R.A."/>
            <person name="Patyshakuliyeva A."/>
            <person name="Rokas A."/>
            <person name="Ruiz-Duenas F.J."/>
            <person name="Sabat G."/>
            <person name="Salamov A."/>
            <person name="Samejima M."/>
            <person name="Schmutz J."/>
            <person name="Slot J.C."/>
            <person name="St John F."/>
            <person name="Stenlid J."/>
            <person name="Sun H."/>
            <person name="Sun S."/>
            <person name="Syed K."/>
            <person name="Tsang A."/>
            <person name="Wiebenga A."/>
            <person name="Young D."/>
            <person name="Pisabarro A."/>
            <person name="Eastwood D.C."/>
            <person name="Martin F."/>
            <person name="Cullen D."/>
            <person name="Grigoriev I.V."/>
            <person name="Hibbett D.S."/>
        </authorList>
    </citation>
    <scope>NUCLEOTIDE SEQUENCE</scope>
    <source>
        <strain evidence="6">FP-58527</strain>
    </source>
</reference>
<keyword evidence="3" id="KW-0788">Thiol protease</keyword>
<sequence length="656" mass="70826">KHLFALVIGINKYKSPSITSLKGAVPDAKAVCDFLRDAFQVPSDNIRCILDDAATRGAIIDHLVQMRLDSRIGSGDPILIYYAGHGGEAKPPSKWAKSTIQTIIPHDFGTTVDGRTVPSIPDRTVGMLLGLLAETKGHNITVVLDCCHSGSGTREVNADASLSPRSANVSETLPEDIDSSILSSLVGSMRHAGIARGFLQRGLRSHVLLAACASTELAMEHQQRGVFTVALLRTLATIGEQKVTYRDLLRRVYALPGQNPQCEGYFQDRALFDAEPSVSRAGGVHVLHRDGIVYTLAAGSVNGVSLGSVYAVYRTEDQAALGTNPLGFLRVSQVHDTKSTLVLTSGHTSPALSPGESAYALQHSIGVDQSLTIYAVEEDRTFLLQAIARRAQDLDEVAARPLDIRFIDQGAADLAVRISSAKMHIAVLYPPIQACGLHELPFGTDMTPGDIYNTLSAALHFFWHLKRTSPQQSLRGQVEIEFHRLQEVPPDGDFDEPTYEPHGSNLNVAGTTTLLVDENAAYGITLVNKSSFPLYPSLFYFSGSDLSITSYYEPPSAGIAQVQPPLEPHGTLTIGYGSAGAVPYNYYLYEGQELDAGFLKLFISTEYVDLSHIAQGSPFHGNHRGATLVSADTITPGLLWDTSLVTVVQRLPPISD</sequence>
<feature type="non-terminal residue" evidence="5">
    <location>
        <position position="1"/>
    </location>
</feature>
<accession>S8FWF5</accession>
<comment type="similarity">
    <text evidence="1">Belongs to the peptidase C14B family.</text>
</comment>
<dbReference type="SUPFAM" id="SSF52129">
    <property type="entry name" value="Caspase-like"/>
    <property type="match status" value="1"/>
</dbReference>
<evidence type="ECO:0000256" key="3">
    <source>
        <dbReference type="ARBA" id="ARBA00022807"/>
    </source>
</evidence>
<keyword evidence="2" id="KW-0053">Apoptosis</keyword>
<feature type="domain" description="Peptidase C14 caspase" evidence="4">
    <location>
        <begin position="4"/>
        <end position="252"/>
    </location>
</feature>
<evidence type="ECO:0000256" key="2">
    <source>
        <dbReference type="ARBA" id="ARBA00022703"/>
    </source>
</evidence>
<dbReference type="OrthoDB" id="3223806at2759"/>
<dbReference type="PANTHER" id="PTHR48104:SF30">
    <property type="entry name" value="METACASPASE-1"/>
    <property type="match status" value="1"/>
</dbReference>
<dbReference type="EMBL" id="KE504123">
    <property type="protein sequence ID" value="EPT05456.1"/>
    <property type="molecule type" value="Genomic_DNA"/>
</dbReference>
<keyword evidence="6" id="KW-1185">Reference proteome</keyword>
<dbReference type="Proteomes" id="UP000015241">
    <property type="component" value="Unassembled WGS sequence"/>
</dbReference>
<dbReference type="eggNOG" id="ENOG502SH5T">
    <property type="taxonomic scope" value="Eukaryota"/>
</dbReference>
<dbReference type="InterPro" id="IPR011600">
    <property type="entry name" value="Pept_C14_caspase"/>
</dbReference>
<dbReference type="InterPro" id="IPR029030">
    <property type="entry name" value="Caspase-like_dom_sf"/>
</dbReference>
<gene>
    <name evidence="5" type="ORF">FOMPIDRAFT_1111328</name>
</gene>
<evidence type="ECO:0000313" key="5">
    <source>
        <dbReference type="EMBL" id="EPT05456.1"/>
    </source>
</evidence>
<dbReference type="GO" id="GO:0005737">
    <property type="term" value="C:cytoplasm"/>
    <property type="evidence" value="ECO:0007669"/>
    <property type="project" value="TreeGrafter"/>
</dbReference>
<dbReference type="GO" id="GO:0004197">
    <property type="term" value="F:cysteine-type endopeptidase activity"/>
    <property type="evidence" value="ECO:0007669"/>
    <property type="project" value="InterPro"/>
</dbReference>
<dbReference type="InterPro" id="IPR050452">
    <property type="entry name" value="Metacaspase"/>
</dbReference>
<keyword evidence="3" id="KW-0645">Protease</keyword>
<evidence type="ECO:0000256" key="1">
    <source>
        <dbReference type="ARBA" id="ARBA00009005"/>
    </source>
</evidence>
<dbReference type="Gene3D" id="3.40.50.1460">
    <property type="match status" value="1"/>
</dbReference>
<dbReference type="HOGENOM" id="CLU_011935_1_0_1"/>
<dbReference type="PANTHER" id="PTHR48104">
    <property type="entry name" value="METACASPASE-4"/>
    <property type="match status" value="1"/>
</dbReference>
<organism evidence="5 6">
    <name type="scientific">Fomitopsis schrenkii</name>
    <name type="common">Brown rot fungus</name>
    <dbReference type="NCBI Taxonomy" id="2126942"/>
    <lineage>
        <taxon>Eukaryota</taxon>
        <taxon>Fungi</taxon>
        <taxon>Dikarya</taxon>
        <taxon>Basidiomycota</taxon>
        <taxon>Agaricomycotina</taxon>
        <taxon>Agaricomycetes</taxon>
        <taxon>Polyporales</taxon>
        <taxon>Fomitopsis</taxon>
    </lineage>
</organism>
<proteinExistence type="inferred from homology"/>
<dbReference type="GO" id="GO:0006915">
    <property type="term" value="P:apoptotic process"/>
    <property type="evidence" value="ECO:0007669"/>
    <property type="project" value="UniProtKB-KW"/>
</dbReference>
<name>S8FWF5_FOMSC</name>